<keyword evidence="3" id="KW-1133">Transmembrane helix</keyword>
<keyword evidence="1 2" id="KW-0808">Transferase</keyword>
<dbReference type="Proteomes" id="UP000253977">
    <property type="component" value="Unassembled WGS sequence"/>
</dbReference>
<organism evidence="4 5">
    <name type="scientific">Thalassococcus profundi</name>
    <dbReference type="NCBI Taxonomy" id="2282382"/>
    <lineage>
        <taxon>Bacteria</taxon>
        <taxon>Pseudomonadati</taxon>
        <taxon>Pseudomonadota</taxon>
        <taxon>Alphaproteobacteria</taxon>
        <taxon>Rhodobacterales</taxon>
        <taxon>Roseobacteraceae</taxon>
        <taxon>Thalassococcus</taxon>
    </lineage>
</organism>
<feature type="transmembrane region" description="Helical" evidence="3">
    <location>
        <begin position="150"/>
        <end position="168"/>
    </location>
</feature>
<feature type="transmembrane region" description="Helical" evidence="3">
    <location>
        <begin position="52"/>
        <end position="72"/>
    </location>
</feature>
<evidence type="ECO:0000256" key="1">
    <source>
        <dbReference type="ARBA" id="ARBA00022679"/>
    </source>
</evidence>
<feature type="transmembrane region" description="Helical" evidence="3">
    <location>
        <begin position="110"/>
        <end position="129"/>
    </location>
</feature>
<dbReference type="OrthoDB" id="9782011at2"/>
<protein>
    <submittedName>
        <fullName evidence="4">CDP-alcohol phosphatidyltransferase</fullName>
    </submittedName>
</protein>
<dbReference type="GO" id="GO:0016780">
    <property type="term" value="F:phosphotransferase activity, for other substituted phosphate groups"/>
    <property type="evidence" value="ECO:0007669"/>
    <property type="project" value="InterPro"/>
</dbReference>
<dbReference type="GO" id="GO:0008654">
    <property type="term" value="P:phospholipid biosynthetic process"/>
    <property type="evidence" value="ECO:0007669"/>
    <property type="project" value="InterPro"/>
</dbReference>
<keyword evidence="3" id="KW-0812">Transmembrane</keyword>
<evidence type="ECO:0000313" key="4">
    <source>
        <dbReference type="EMBL" id="RDD66299.1"/>
    </source>
</evidence>
<dbReference type="EMBL" id="QPMK01000006">
    <property type="protein sequence ID" value="RDD66299.1"/>
    <property type="molecule type" value="Genomic_DNA"/>
</dbReference>
<name>A0A369TLW2_9RHOB</name>
<dbReference type="InterPro" id="IPR043130">
    <property type="entry name" value="CDP-OH_PTrfase_TM_dom"/>
</dbReference>
<keyword evidence="5" id="KW-1185">Reference proteome</keyword>
<comment type="caution">
    <text evidence="4">The sequence shown here is derived from an EMBL/GenBank/DDBJ whole genome shotgun (WGS) entry which is preliminary data.</text>
</comment>
<comment type="similarity">
    <text evidence="2">Belongs to the CDP-alcohol phosphatidyltransferase class-I family.</text>
</comment>
<dbReference type="GO" id="GO:0016020">
    <property type="term" value="C:membrane"/>
    <property type="evidence" value="ECO:0007669"/>
    <property type="project" value="InterPro"/>
</dbReference>
<sequence length="250" mass="25974">MASTYPDTAPPKRRWVLRVAHPGPIGAFLRGALSGAVGVLALALVLPGGGPAGAALAVSVFLAGSGIALRALKRGFPHPELGLCNLLTLARLGLACTLLAPLLAGAVPSWPVFALAALALSLDGFDGWLARRQQRASDFGARFDVEVDSLLALVLAVCAAMGTGIGVWAVFLGLPRYAFLAAGAVLPWMRRPLPERFSRKAVCVIQIGVLIALQAPVLPPIAAILSGVAALLALAWSFAVDINWLWARRG</sequence>
<dbReference type="Pfam" id="PF01066">
    <property type="entry name" value="CDP-OH_P_transf"/>
    <property type="match status" value="1"/>
</dbReference>
<feature type="transmembrane region" description="Helical" evidence="3">
    <location>
        <begin position="27"/>
        <end position="46"/>
    </location>
</feature>
<evidence type="ECO:0000256" key="2">
    <source>
        <dbReference type="RuleBase" id="RU003750"/>
    </source>
</evidence>
<feature type="transmembrane region" description="Helical" evidence="3">
    <location>
        <begin position="84"/>
        <end position="104"/>
    </location>
</feature>
<dbReference type="PROSITE" id="PS00379">
    <property type="entry name" value="CDP_ALCOHOL_P_TRANSF"/>
    <property type="match status" value="1"/>
</dbReference>
<reference evidence="4 5" key="1">
    <citation type="submission" date="2018-07" db="EMBL/GenBank/DDBJ databases">
        <title>Thalassococcus profundi sp. nov., a marine bacterium isolated from deep seawater of Okinawa Trough.</title>
        <authorList>
            <person name="Yu M."/>
        </authorList>
    </citation>
    <scope>NUCLEOTIDE SEQUENCE [LARGE SCALE GENOMIC DNA]</scope>
    <source>
        <strain evidence="4 5">WRAS1</strain>
    </source>
</reference>
<dbReference type="InterPro" id="IPR000462">
    <property type="entry name" value="CDP-OH_P_trans"/>
</dbReference>
<evidence type="ECO:0000256" key="3">
    <source>
        <dbReference type="SAM" id="Phobius"/>
    </source>
</evidence>
<dbReference type="Gene3D" id="1.20.120.1760">
    <property type="match status" value="1"/>
</dbReference>
<feature type="transmembrane region" description="Helical" evidence="3">
    <location>
        <begin position="224"/>
        <end position="246"/>
    </location>
</feature>
<dbReference type="AlphaFoldDB" id="A0A369TLW2"/>
<proteinExistence type="inferred from homology"/>
<accession>A0A369TLW2</accession>
<dbReference type="InterPro" id="IPR048254">
    <property type="entry name" value="CDP_ALCOHOL_P_TRANSF_CS"/>
</dbReference>
<evidence type="ECO:0000313" key="5">
    <source>
        <dbReference type="Proteomes" id="UP000253977"/>
    </source>
</evidence>
<keyword evidence="3" id="KW-0472">Membrane</keyword>
<gene>
    <name evidence="4" type="ORF">DU478_10270</name>
</gene>